<evidence type="ECO:0000313" key="2">
    <source>
        <dbReference type="EMBL" id="GAN52895.1"/>
    </source>
</evidence>
<dbReference type="Gene3D" id="3.30.450.150">
    <property type="entry name" value="Haem-degrading domain"/>
    <property type="match status" value="1"/>
</dbReference>
<dbReference type="OrthoDB" id="5786851at2"/>
<evidence type="ECO:0000313" key="3">
    <source>
        <dbReference type="Proteomes" id="UP000032679"/>
    </source>
</evidence>
<keyword evidence="1" id="KW-0732">Signal</keyword>
<feature type="signal peptide" evidence="1">
    <location>
        <begin position="1"/>
        <end position="24"/>
    </location>
</feature>
<comment type="caution">
    <text evidence="2">The sequence shown here is derived from an EMBL/GenBank/DDBJ whole genome shotgun (WGS) entry which is preliminary data.</text>
</comment>
<evidence type="ECO:0000256" key="1">
    <source>
        <dbReference type="SAM" id="SignalP"/>
    </source>
</evidence>
<protein>
    <recommendedName>
        <fullName evidence="4">Heme-binding protein</fullName>
    </recommendedName>
</protein>
<name>A0A0D6MHG4_9PROT</name>
<organism evidence="2 3">
    <name type="scientific">Tanticharoenia sakaeratensis NBRC 103193</name>
    <dbReference type="NCBI Taxonomy" id="1231623"/>
    <lineage>
        <taxon>Bacteria</taxon>
        <taxon>Pseudomonadati</taxon>
        <taxon>Pseudomonadota</taxon>
        <taxon>Alphaproteobacteria</taxon>
        <taxon>Acetobacterales</taxon>
        <taxon>Acetobacteraceae</taxon>
        <taxon>Tanticharoenia</taxon>
    </lineage>
</organism>
<dbReference type="InterPro" id="IPR038084">
    <property type="entry name" value="PduO/GlcC-like_sf"/>
</dbReference>
<dbReference type="InterPro" id="IPR005624">
    <property type="entry name" value="PduO/GlcC-like"/>
</dbReference>
<feature type="chain" id="PRO_5002308025" description="Heme-binding protein" evidence="1">
    <location>
        <begin position="25"/>
        <end position="179"/>
    </location>
</feature>
<dbReference type="EMBL" id="BALE01000003">
    <property type="protein sequence ID" value="GAN52895.1"/>
    <property type="molecule type" value="Genomic_DNA"/>
</dbReference>
<gene>
    <name evidence="2" type="ORF">Tasa_003_073</name>
</gene>
<proteinExistence type="predicted"/>
<reference evidence="2 3" key="1">
    <citation type="submission" date="2012-10" db="EMBL/GenBank/DDBJ databases">
        <title>Genome sequencing of Tanticharoenia sakaeratensis NBRC 103193.</title>
        <authorList>
            <person name="Azuma Y."/>
            <person name="Hadano H."/>
            <person name="Hirakawa H."/>
            <person name="Matsushita K."/>
        </authorList>
    </citation>
    <scope>NUCLEOTIDE SEQUENCE [LARGE SCALE GENOMIC DNA]</scope>
    <source>
        <strain evidence="2 3">NBRC 103193</strain>
    </source>
</reference>
<dbReference type="Pfam" id="PF03928">
    <property type="entry name" value="HbpS-like"/>
    <property type="match status" value="1"/>
</dbReference>
<keyword evidence="3" id="KW-1185">Reference proteome</keyword>
<dbReference type="InterPro" id="IPR052517">
    <property type="entry name" value="GlcG_carb_metab_protein"/>
</dbReference>
<dbReference type="AlphaFoldDB" id="A0A0D6MHG4"/>
<sequence length="179" mass="18055">MPRLAPVAAAGLAIASIPGAPAVAAPAVSQAAHLVTSQKLDWQTATALATDAVRACAAQGYSVTAAVVDPSGHEQVIIKGDTVPLQSLSVSYRKAYTAFSYGLAFNQDTTSALIKGGFSGPANGALNTIPEVLFVPGGVTLRRADRTVIGGIGVSGAPGGDKDEACAQAAVTRHRAEFQ</sequence>
<dbReference type="Proteomes" id="UP000032679">
    <property type="component" value="Unassembled WGS sequence"/>
</dbReference>
<accession>A0A0D6MHG4</accession>
<dbReference type="PANTHER" id="PTHR34309">
    <property type="entry name" value="SLR1406 PROTEIN"/>
    <property type="match status" value="1"/>
</dbReference>
<dbReference type="PANTHER" id="PTHR34309:SF10">
    <property type="entry name" value="SLR1406 PROTEIN"/>
    <property type="match status" value="1"/>
</dbReference>
<dbReference type="STRING" id="1231623.Tasa_003_073"/>
<evidence type="ECO:0008006" key="4">
    <source>
        <dbReference type="Google" id="ProtNLM"/>
    </source>
</evidence>
<dbReference type="SUPFAM" id="SSF143744">
    <property type="entry name" value="GlcG-like"/>
    <property type="match status" value="1"/>
</dbReference>